<evidence type="ECO:0000313" key="1">
    <source>
        <dbReference type="EMBL" id="CAF4412500.1"/>
    </source>
</evidence>
<evidence type="ECO:0000313" key="2">
    <source>
        <dbReference type="Proteomes" id="UP000663844"/>
    </source>
</evidence>
<dbReference type="Proteomes" id="UP000663844">
    <property type="component" value="Unassembled WGS sequence"/>
</dbReference>
<organism evidence="1 2">
    <name type="scientific">Adineta steineri</name>
    <dbReference type="NCBI Taxonomy" id="433720"/>
    <lineage>
        <taxon>Eukaryota</taxon>
        <taxon>Metazoa</taxon>
        <taxon>Spiralia</taxon>
        <taxon>Gnathifera</taxon>
        <taxon>Rotifera</taxon>
        <taxon>Eurotatoria</taxon>
        <taxon>Bdelloidea</taxon>
        <taxon>Adinetida</taxon>
        <taxon>Adinetidae</taxon>
        <taxon>Adineta</taxon>
    </lineage>
</organism>
<dbReference type="AlphaFoldDB" id="A0A820PZP9"/>
<reference evidence="1" key="1">
    <citation type="submission" date="2021-02" db="EMBL/GenBank/DDBJ databases">
        <authorList>
            <person name="Nowell W R."/>
        </authorList>
    </citation>
    <scope>NUCLEOTIDE SEQUENCE</scope>
</reference>
<sequence length="106" mass="11875">LIGLANGIVKPVAGTFSSLTWFCRGIYAHIKNNALTDKGLESSPVHTLGLDSTNINKERNQHSKNINQTASDITGFSPEVCQRIISEFDDIQKQNKHYRSHEHKSR</sequence>
<dbReference type="EMBL" id="CAJOAZ010027828">
    <property type="protein sequence ID" value="CAF4412500.1"/>
    <property type="molecule type" value="Genomic_DNA"/>
</dbReference>
<gene>
    <name evidence="1" type="ORF">OXD698_LOCUS52123</name>
</gene>
<name>A0A820PZP9_9BILA</name>
<protein>
    <submittedName>
        <fullName evidence="1">Uncharacterized protein</fullName>
    </submittedName>
</protein>
<comment type="caution">
    <text evidence="1">The sequence shown here is derived from an EMBL/GenBank/DDBJ whole genome shotgun (WGS) entry which is preliminary data.</text>
</comment>
<feature type="non-terminal residue" evidence="1">
    <location>
        <position position="1"/>
    </location>
</feature>
<accession>A0A820PZP9</accession>
<proteinExistence type="predicted"/>